<dbReference type="InterPro" id="IPR036880">
    <property type="entry name" value="Kunitz_BPTI_sf"/>
</dbReference>
<dbReference type="AlphaFoldDB" id="A0A9F5J5C5"/>
<accession>A0A9F5J5C5</accession>
<dbReference type="OrthoDB" id="4473401at2759"/>
<dbReference type="InterPro" id="IPR050098">
    <property type="entry name" value="TFPI/VKTCI-like"/>
</dbReference>
<dbReference type="PROSITE" id="PS50279">
    <property type="entry name" value="BPTI_KUNITZ_2"/>
    <property type="match status" value="2"/>
</dbReference>
<dbReference type="SMART" id="SM00131">
    <property type="entry name" value="KU"/>
    <property type="match status" value="2"/>
</dbReference>
<sequence>MANGDGLFTRPRSLGPFSLNGSATKPNLPRGAAEAFRGIRPPNICRLPKNPGEGDRSMPMYRYDPFRKACEIFAYKGQKGNPNRFATLVMSGDLQRPSCALPAGEVSACVSGPRPPRCPGPHPTFPSAGQPPRPPPMALLIAPPDLCQLPMKVGPCEALLPRFHYDAARQMCTRFYYGGCQGNLNNFGTREGCLLTCKGP</sequence>
<feature type="domain" description="BPTI/Kunitz inhibitor" evidence="3">
    <location>
        <begin position="147"/>
        <end position="197"/>
    </location>
</feature>
<gene>
    <name evidence="5" type="primary">LOC112543081</name>
</gene>
<dbReference type="PROSITE" id="PS00280">
    <property type="entry name" value="BPTI_KUNITZ_1"/>
    <property type="match status" value="1"/>
</dbReference>
<dbReference type="KEGG" id="pbi:112543081"/>
<name>A0A9F5J5C5_PYTBI</name>
<dbReference type="PANTHER" id="PTHR10083">
    <property type="entry name" value="KUNITZ-TYPE PROTEASE INHIBITOR-RELATED"/>
    <property type="match status" value="1"/>
</dbReference>
<proteinExistence type="inferred from homology"/>
<dbReference type="GO" id="GO:0004867">
    <property type="term" value="F:serine-type endopeptidase inhibitor activity"/>
    <property type="evidence" value="ECO:0007669"/>
    <property type="project" value="InterPro"/>
</dbReference>
<dbReference type="InterPro" id="IPR002223">
    <property type="entry name" value="Kunitz_BPTI"/>
</dbReference>
<keyword evidence="2" id="KW-1015">Disulfide bond</keyword>
<evidence type="ECO:0000313" key="4">
    <source>
        <dbReference type="Proteomes" id="UP000695026"/>
    </source>
</evidence>
<dbReference type="RefSeq" id="XP_025032997.1">
    <property type="nucleotide sequence ID" value="XM_025177229.1"/>
</dbReference>
<evidence type="ECO:0000259" key="3">
    <source>
        <dbReference type="PROSITE" id="PS50279"/>
    </source>
</evidence>
<evidence type="ECO:0000256" key="2">
    <source>
        <dbReference type="ARBA" id="ARBA00023157"/>
    </source>
</evidence>
<dbReference type="Proteomes" id="UP000695026">
    <property type="component" value="Unplaced"/>
</dbReference>
<dbReference type="FunFam" id="4.10.410.10:FF:000020">
    <property type="entry name" value="Collagen, type VI, alpha 3"/>
    <property type="match status" value="1"/>
</dbReference>
<protein>
    <submittedName>
        <fullName evidence="5">BPTI/Kunitz domain-containing protein-like</fullName>
    </submittedName>
</protein>
<dbReference type="GeneID" id="112543081"/>
<reference evidence="5" key="1">
    <citation type="submission" date="2025-08" db="UniProtKB">
        <authorList>
            <consortium name="RefSeq"/>
        </authorList>
    </citation>
    <scope>IDENTIFICATION</scope>
    <source>
        <tissue evidence="5">Liver</tissue>
    </source>
</reference>
<comment type="similarity">
    <text evidence="1">Belongs to the venom Kunitz-type family.</text>
</comment>
<dbReference type="GO" id="GO:0005615">
    <property type="term" value="C:extracellular space"/>
    <property type="evidence" value="ECO:0007669"/>
    <property type="project" value="TreeGrafter"/>
</dbReference>
<dbReference type="PANTHER" id="PTHR10083:SF374">
    <property type="entry name" value="BPTI_KUNITZ INHIBITOR DOMAIN-CONTAINING PROTEIN"/>
    <property type="match status" value="1"/>
</dbReference>
<feature type="non-terminal residue" evidence="5">
    <location>
        <position position="200"/>
    </location>
</feature>
<evidence type="ECO:0000313" key="5">
    <source>
        <dbReference type="RefSeq" id="XP_025032997.1"/>
    </source>
</evidence>
<evidence type="ECO:0000256" key="1">
    <source>
        <dbReference type="ARBA" id="ARBA00008415"/>
    </source>
</evidence>
<dbReference type="Gene3D" id="4.10.410.10">
    <property type="entry name" value="Pancreatic trypsin inhibitor Kunitz domain"/>
    <property type="match status" value="2"/>
</dbReference>
<dbReference type="SUPFAM" id="SSF57362">
    <property type="entry name" value="BPTI-like"/>
    <property type="match status" value="2"/>
</dbReference>
<organism evidence="4 5">
    <name type="scientific">Python bivittatus</name>
    <name type="common">Burmese python</name>
    <name type="synonym">Python molurus bivittatus</name>
    <dbReference type="NCBI Taxonomy" id="176946"/>
    <lineage>
        <taxon>Eukaryota</taxon>
        <taxon>Metazoa</taxon>
        <taxon>Chordata</taxon>
        <taxon>Craniata</taxon>
        <taxon>Vertebrata</taxon>
        <taxon>Euteleostomi</taxon>
        <taxon>Lepidosauria</taxon>
        <taxon>Squamata</taxon>
        <taxon>Bifurcata</taxon>
        <taxon>Unidentata</taxon>
        <taxon>Episquamata</taxon>
        <taxon>Toxicofera</taxon>
        <taxon>Serpentes</taxon>
        <taxon>Henophidia</taxon>
        <taxon>Pythonidae</taxon>
        <taxon>Python</taxon>
    </lineage>
</organism>
<dbReference type="Pfam" id="PF00014">
    <property type="entry name" value="Kunitz_BPTI"/>
    <property type="match status" value="2"/>
</dbReference>
<keyword evidence="4" id="KW-1185">Reference proteome</keyword>
<dbReference type="PRINTS" id="PR00759">
    <property type="entry name" value="BASICPTASE"/>
</dbReference>
<feature type="domain" description="BPTI/Kunitz inhibitor" evidence="3">
    <location>
        <begin position="45"/>
        <end position="87"/>
    </location>
</feature>
<dbReference type="InterPro" id="IPR020901">
    <property type="entry name" value="Prtase_inh_Kunz-CS"/>
</dbReference>